<dbReference type="SUPFAM" id="SSF51735">
    <property type="entry name" value="NAD(P)-binding Rossmann-fold domains"/>
    <property type="match status" value="1"/>
</dbReference>
<comment type="pathway">
    <text evidence="1 8 13">Porphyrin-containing compound metabolism; protoporphyrin-IX biosynthesis; 5-aminolevulinate from L-glutamyl-tRNA(Glu): step 1/2.</text>
</comment>
<feature type="site" description="Important for activity" evidence="8 12">
    <location>
        <position position="99"/>
    </location>
</feature>
<dbReference type="Pfam" id="PF00745">
    <property type="entry name" value="GlutR_dimer"/>
    <property type="match status" value="1"/>
</dbReference>
<feature type="active site" description="Nucleophile" evidence="8 9">
    <location>
        <position position="47"/>
    </location>
</feature>
<evidence type="ECO:0000256" key="12">
    <source>
        <dbReference type="PIRSR" id="PIRSR000445-4"/>
    </source>
</evidence>
<gene>
    <name evidence="8" type="primary">hemA</name>
    <name evidence="18" type="ORF">LK10_15645</name>
</gene>
<comment type="function">
    <text evidence="8">Catalyzes the NADPH-dependent reduction of glutamyl-tRNA(Glu) to glutamate 1-semialdehyde (GSA).</text>
</comment>
<evidence type="ECO:0000259" key="16">
    <source>
        <dbReference type="Pfam" id="PF01488"/>
    </source>
</evidence>
<dbReference type="GO" id="GO:0050661">
    <property type="term" value="F:NADP binding"/>
    <property type="evidence" value="ECO:0007669"/>
    <property type="project" value="InterPro"/>
</dbReference>
<dbReference type="Gene3D" id="3.40.50.720">
    <property type="entry name" value="NAD(P)-binding Rossmann-like Domain"/>
    <property type="match status" value="1"/>
</dbReference>
<dbReference type="OrthoDB" id="110209at2"/>
<dbReference type="EC" id="1.2.1.70" evidence="3 8"/>
<reference evidence="18 19" key="1">
    <citation type="submission" date="2014-09" db="EMBL/GenBank/DDBJ databases">
        <title>Genome sequence of Sinomonas sp. MUSC 117.</title>
        <authorList>
            <person name="Lee L.-H."/>
        </authorList>
    </citation>
    <scope>NUCLEOTIDE SEQUENCE [LARGE SCALE GENOMIC DNA]</scope>
    <source>
        <strain evidence="18 19">MUSC 117</strain>
    </source>
</reference>
<evidence type="ECO:0000256" key="11">
    <source>
        <dbReference type="PIRSR" id="PIRSR000445-3"/>
    </source>
</evidence>
<feature type="region of interest" description="Disordered" evidence="14">
    <location>
        <begin position="424"/>
        <end position="451"/>
    </location>
</feature>
<dbReference type="Gene3D" id="3.30.460.30">
    <property type="entry name" value="Glutamyl-tRNA reductase, N-terminal domain"/>
    <property type="match status" value="1"/>
</dbReference>
<evidence type="ECO:0000256" key="3">
    <source>
        <dbReference type="ARBA" id="ARBA00012970"/>
    </source>
</evidence>
<dbReference type="AlphaFoldDB" id="A0A0B2ADH3"/>
<keyword evidence="5 8" id="KW-0560">Oxidoreductase</keyword>
<dbReference type="HAMAP" id="MF_00087">
    <property type="entry name" value="Glu_tRNA_reductase"/>
    <property type="match status" value="1"/>
</dbReference>
<dbReference type="InterPro" id="IPR036453">
    <property type="entry name" value="GluRdtase_dimer_dom_sf"/>
</dbReference>
<evidence type="ECO:0000256" key="1">
    <source>
        <dbReference type="ARBA" id="ARBA00005059"/>
    </source>
</evidence>
<dbReference type="InterPro" id="IPR006151">
    <property type="entry name" value="Shikm_DH/Glu-tRNA_Rdtase"/>
</dbReference>
<evidence type="ECO:0000256" key="9">
    <source>
        <dbReference type="PIRSR" id="PIRSR000445-1"/>
    </source>
</evidence>
<comment type="subunit">
    <text evidence="8">Homodimer.</text>
</comment>
<evidence type="ECO:0000313" key="18">
    <source>
        <dbReference type="EMBL" id="KHL01654.1"/>
    </source>
</evidence>
<dbReference type="PANTHER" id="PTHR43013">
    <property type="entry name" value="GLUTAMYL-TRNA REDUCTASE"/>
    <property type="match status" value="1"/>
</dbReference>
<dbReference type="PIRSF" id="PIRSF000445">
    <property type="entry name" value="4pyrrol_synth_GluRdtase"/>
    <property type="match status" value="1"/>
</dbReference>
<comment type="catalytic activity">
    <reaction evidence="7 8 13">
        <text>(S)-4-amino-5-oxopentanoate + tRNA(Glu) + NADP(+) = L-glutamyl-tRNA(Glu) + NADPH + H(+)</text>
        <dbReference type="Rhea" id="RHEA:12344"/>
        <dbReference type="Rhea" id="RHEA-COMP:9663"/>
        <dbReference type="Rhea" id="RHEA-COMP:9680"/>
        <dbReference type="ChEBI" id="CHEBI:15378"/>
        <dbReference type="ChEBI" id="CHEBI:57501"/>
        <dbReference type="ChEBI" id="CHEBI:57783"/>
        <dbReference type="ChEBI" id="CHEBI:58349"/>
        <dbReference type="ChEBI" id="CHEBI:78442"/>
        <dbReference type="ChEBI" id="CHEBI:78520"/>
        <dbReference type="EC" id="1.2.1.70"/>
    </reaction>
</comment>
<feature type="binding site" evidence="8 10">
    <location>
        <begin position="114"/>
        <end position="116"/>
    </location>
    <ligand>
        <name>substrate</name>
    </ligand>
</feature>
<dbReference type="RefSeq" id="WP_043125474.1">
    <property type="nucleotide sequence ID" value="NZ_JTDL01000140.1"/>
</dbReference>
<dbReference type="Pfam" id="PF05201">
    <property type="entry name" value="GlutR_N"/>
    <property type="match status" value="1"/>
</dbReference>
<evidence type="ECO:0000256" key="6">
    <source>
        <dbReference type="ARBA" id="ARBA00023244"/>
    </source>
</evidence>
<evidence type="ECO:0000256" key="4">
    <source>
        <dbReference type="ARBA" id="ARBA00022857"/>
    </source>
</evidence>
<dbReference type="InterPro" id="IPR036343">
    <property type="entry name" value="GluRdtase_N_sf"/>
</dbReference>
<feature type="binding site" evidence="8 10">
    <location>
        <position position="109"/>
    </location>
    <ligand>
        <name>substrate</name>
    </ligand>
</feature>
<evidence type="ECO:0000256" key="7">
    <source>
        <dbReference type="ARBA" id="ARBA00047464"/>
    </source>
</evidence>
<sequence>MVVFSMVATHADLNLETVALLSNGASTVASSASESPAVSGAVVLSTCNRYEIYAEAPAPEDLEAARSAVVAEISQRSGLPSPTVSDIFRTKDGADVARHLFAVSSGLDSAVVGEREIAGQVRRALISAQQEGTASPSLVRLFQAASRTAKEVGTQTALGSRGLSIVSVALDLATDLAEERDWSGKRAVLFGTGAYAGATMALLRERGCTHVEVFSSSGRAEEFAAARGGIAVTTEQLPDAIARADVLIGCSGSTTPMEAVELAAIRSDSPHQLIVIDLALTHDFDPAVGSLENVELVTLESVRLAAPQEQAEALGEASRIVDAAARDFESQRQARQADAAIVALRRHTMAVLDAEIEKVRARHGCTAAAEEVEFAMRRMVKQLLHTPTVRARELAAQGREAEYLAALDALYGISIELPSVVAESLGDDRDGQRDRDGQGAEDCPVDHSQAG</sequence>
<evidence type="ECO:0000256" key="2">
    <source>
        <dbReference type="ARBA" id="ARBA00005916"/>
    </source>
</evidence>
<dbReference type="InterPro" id="IPR015895">
    <property type="entry name" value="4pyrrol_synth_GluRdtase_N"/>
</dbReference>
<dbReference type="SUPFAM" id="SSF69075">
    <property type="entry name" value="Glutamyl tRNA-reductase dimerization domain"/>
    <property type="match status" value="1"/>
</dbReference>
<comment type="caution">
    <text evidence="18">The sequence shown here is derived from an EMBL/GenBank/DDBJ whole genome shotgun (WGS) entry which is preliminary data.</text>
</comment>
<dbReference type="UniPathway" id="UPA00251">
    <property type="reaction ID" value="UER00316"/>
</dbReference>
<proteinExistence type="inferred from homology"/>
<dbReference type="EMBL" id="JTDL01000140">
    <property type="protein sequence ID" value="KHL01654.1"/>
    <property type="molecule type" value="Genomic_DNA"/>
</dbReference>
<evidence type="ECO:0000256" key="14">
    <source>
        <dbReference type="SAM" id="MobiDB-lite"/>
    </source>
</evidence>
<dbReference type="PANTHER" id="PTHR43013:SF1">
    <property type="entry name" value="GLUTAMYL-TRNA REDUCTASE"/>
    <property type="match status" value="1"/>
</dbReference>
<feature type="compositionally biased region" description="Basic and acidic residues" evidence="14">
    <location>
        <begin position="426"/>
        <end position="438"/>
    </location>
</feature>
<keyword evidence="19" id="KW-1185">Reference proteome</keyword>
<dbReference type="InterPro" id="IPR036291">
    <property type="entry name" value="NAD(P)-bd_dom_sf"/>
</dbReference>
<evidence type="ECO:0000256" key="10">
    <source>
        <dbReference type="PIRSR" id="PIRSR000445-2"/>
    </source>
</evidence>
<feature type="domain" description="Quinate/shikimate 5-dehydrogenase/glutamyl-tRNA reductase" evidence="16">
    <location>
        <begin position="178"/>
        <end position="301"/>
    </location>
</feature>
<dbReference type="InterPro" id="IPR000343">
    <property type="entry name" value="4pyrrol_synth_GluRdtase"/>
</dbReference>
<evidence type="ECO:0000256" key="5">
    <source>
        <dbReference type="ARBA" id="ARBA00023002"/>
    </source>
</evidence>
<dbReference type="GO" id="GO:0008883">
    <property type="term" value="F:glutamyl-tRNA reductase activity"/>
    <property type="evidence" value="ECO:0007669"/>
    <property type="project" value="UniProtKB-UniRule"/>
</dbReference>
<dbReference type="GO" id="GO:0019353">
    <property type="term" value="P:protoporphyrinogen IX biosynthetic process from glutamate"/>
    <property type="evidence" value="ECO:0007669"/>
    <property type="project" value="TreeGrafter"/>
</dbReference>
<comment type="domain">
    <text evidence="8">Possesses an unusual extended V-shaped dimeric structure with each monomer consisting of three distinct domains arranged along a curved 'spinal' alpha-helix. The N-terminal catalytic domain specifically recognizes the glutamate moiety of the substrate. The second domain is the NADPH-binding domain, and the third C-terminal domain is responsible for dimerization.</text>
</comment>
<dbReference type="SUPFAM" id="SSF69742">
    <property type="entry name" value="Glutamyl tRNA-reductase catalytic, N-terminal domain"/>
    <property type="match status" value="1"/>
</dbReference>
<feature type="domain" description="Glutamyl-tRNA reductase N-terminal" evidence="17">
    <location>
        <begin position="15"/>
        <end position="156"/>
    </location>
</feature>
<name>A0A0B2ADH3_9MICC</name>
<protein>
    <recommendedName>
        <fullName evidence="3 8">Glutamyl-tRNA reductase</fullName>
        <shortName evidence="8">GluTR</shortName>
        <ecNumber evidence="3 8">1.2.1.70</ecNumber>
    </recommendedName>
</protein>
<keyword evidence="6 8" id="KW-0627">Porphyrin biosynthesis</keyword>
<comment type="miscellaneous">
    <text evidence="8">During catalysis, the active site Cys acts as a nucleophile attacking the alpha-carbonyl group of tRNA-bound glutamate with the formation of a thioester intermediate between enzyme and glutamate, and the concomitant release of tRNA(Glu). The thioester intermediate is finally reduced by direct hydride transfer from NADPH, to form the product GSA.</text>
</comment>
<dbReference type="PROSITE" id="PS00747">
    <property type="entry name" value="GLUTR"/>
    <property type="match status" value="1"/>
</dbReference>
<evidence type="ECO:0000259" key="15">
    <source>
        <dbReference type="Pfam" id="PF00745"/>
    </source>
</evidence>
<dbReference type="STRING" id="1338436.LK10_15645"/>
<evidence type="ECO:0000313" key="19">
    <source>
        <dbReference type="Proteomes" id="UP000030982"/>
    </source>
</evidence>
<dbReference type="InterPro" id="IPR015896">
    <property type="entry name" value="4pyrrol_synth_GluRdtase_dimer"/>
</dbReference>
<feature type="binding site" evidence="8 10">
    <location>
        <position position="120"/>
    </location>
    <ligand>
        <name>substrate</name>
    </ligand>
</feature>
<dbReference type="Pfam" id="PF01488">
    <property type="entry name" value="Shikimate_DH"/>
    <property type="match status" value="1"/>
</dbReference>
<evidence type="ECO:0000256" key="8">
    <source>
        <dbReference type="HAMAP-Rule" id="MF_00087"/>
    </source>
</evidence>
<dbReference type="NCBIfam" id="NF000750">
    <property type="entry name" value="PRK00045.3-4"/>
    <property type="match status" value="1"/>
</dbReference>
<keyword evidence="4 8" id="KW-0521">NADP</keyword>
<feature type="binding site" evidence="8 11">
    <location>
        <begin position="191"/>
        <end position="196"/>
    </location>
    <ligand>
        <name>NADP(+)</name>
        <dbReference type="ChEBI" id="CHEBI:58349"/>
    </ligand>
</feature>
<evidence type="ECO:0000259" key="17">
    <source>
        <dbReference type="Pfam" id="PF05201"/>
    </source>
</evidence>
<accession>A0A0B2ADH3</accession>
<dbReference type="Proteomes" id="UP000030982">
    <property type="component" value="Unassembled WGS sequence"/>
</dbReference>
<dbReference type="NCBIfam" id="TIGR01035">
    <property type="entry name" value="hemA"/>
    <property type="match status" value="1"/>
</dbReference>
<feature type="binding site" evidence="8 10">
    <location>
        <begin position="46"/>
        <end position="49"/>
    </location>
    <ligand>
        <name>substrate</name>
    </ligand>
</feature>
<organism evidence="18 19">
    <name type="scientific">Sinomonas humi</name>
    <dbReference type="NCBI Taxonomy" id="1338436"/>
    <lineage>
        <taxon>Bacteria</taxon>
        <taxon>Bacillati</taxon>
        <taxon>Actinomycetota</taxon>
        <taxon>Actinomycetes</taxon>
        <taxon>Micrococcales</taxon>
        <taxon>Micrococcaceae</taxon>
        <taxon>Sinomonas</taxon>
    </lineage>
</organism>
<feature type="domain" description="Tetrapyrrole biosynthesis glutamyl-tRNA reductase dimerisation" evidence="15">
    <location>
        <begin position="316"/>
        <end position="412"/>
    </location>
</feature>
<dbReference type="InterPro" id="IPR018214">
    <property type="entry name" value="GluRdtase_CS"/>
</dbReference>
<evidence type="ECO:0000256" key="13">
    <source>
        <dbReference type="RuleBase" id="RU000584"/>
    </source>
</evidence>
<comment type="similarity">
    <text evidence="2 8 13">Belongs to the glutamyl-tRNA reductase family.</text>
</comment>